<dbReference type="Gene3D" id="1.25.40.10">
    <property type="entry name" value="Tetratricopeptide repeat domain"/>
    <property type="match status" value="1"/>
</dbReference>
<dbReference type="SUPFAM" id="SSF81901">
    <property type="entry name" value="HCP-like"/>
    <property type="match status" value="1"/>
</dbReference>
<evidence type="ECO:0000313" key="2">
    <source>
        <dbReference type="EMBL" id="ROQ46275.1"/>
    </source>
</evidence>
<name>A0A9X8EG95_PSEPU</name>
<dbReference type="AlphaFoldDB" id="A0A9X8EG95"/>
<dbReference type="Proteomes" id="UP000269115">
    <property type="component" value="Unassembled WGS sequence"/>
</dbReference>
<gene>
    <name evidence="2" type="ORF">EDF85_4109</name>
</gene>
<evidence type="ECO:0000259" key="1">
    <source>
        <dbReference type="Pfam" id="PF13226"/>
    </source>
</evidence>
<dbReference type="Pfam" id="PF13226">
    <property type="entry name" value="DUF4034"/>
    <property type="match status" value="1"/>
</dbReference>
<reference evidence="2 3" key="1">
    <citation type="submission" date="2018-11" db="EMBL/GenBank/DDBJ databases">
        <title>Genomic analyses of the natural microbiome of Caenorhabditis elegans.</title>
        <authorList>
            <person name="Samuel B."/>
        </authorList>
    </citation>
    <scope>NUCLEOTIDE SEQUENCE [LARGE SCALE GENOMIC DNA]</scope>
    <source>
        <strain evidence="2 3">BIGb0473</strain>
    </source>
</reference>
<accession>A0A9X8EG95</accession>
<comment type="caution">
    <text evidence="2">The sequence shown here is derived from an EMBL/GenBank/DDBJ whole genome shotgun (WGS) entry which is preliminary data.</text>
</comment>
<feature type="domain" description="DUF4034" evidence="1">
    <location>
        <begin position="10"/>
        <end position="276"/>
    </location>
</feature>
<dbReference type="OrthoDB" id="8976726at2"/>
<sequence>MHNIPHIRLHLRDLVRTESFAELNSYFDALQAEWSSAEPGTHHYLDTARTGTLFDFSVTPAPEIARFLQAWVAACPDAFHPRLFLGNYCYGRAGNIRGNGWANSVTDDCWLGAALACELSAVHLLAALERSPQPVAAGVTLMELCAHFHEPAWLNALFGGEPAKGMASDNQDPELLEMAVEHLAHYGLTPLQQAPTALPAGLPQRQAHEMDQGQDYWLHRVMEWRPDCLEALLNYANYLLPRWGGSYEDIEGFASGPLCAALSEAQRNAIRWLAFYDIHEDYPAKEEFNAAREYLEHFEAWLQRDLLPAYRGYALGYFGQFCSYSLDNQPRAMAMQVASVQAFPEGEYFRHVEGPFHSFVYLTMVANMADETGAFKVAVERMCAMNELGVPVAIKAVGHQFGLWGFDKDPQCVPALLDRARVLGEHDLGDSGLDIVSLPSFLWDGGRHDEGYFLAVQWGERGLPGAAYFLHEVHTGAREEAPQRYVDEGESLRWLERGAQDGCPQSMFNLAWKKLFDDELDMRVRANLDEVLRLFEGARQSSRAEQRARIRIGILLRDFGTAEEQETGVKYLRSLVDCDDDWVSARTSAEIALAYLRGQGVQQSRFAAIEWAQHAVTQLPDNEGIQEVQYEVLNSHSLLKSVTSVFGAFLGRGKVGADDLPPKPAQ</sequence>
<organism evidence="2 3">
    <name type="scientific">Pseudomonas putida</name>
    <name type="common">Arthrobacter siderocapsulatus</name>
    <dbReference type="NCBI Taxonomy" id="303"/>
    <lineage>
        <taxon>Bacteria</taxon>
        <taxon>Pseudomonadati</taxon>
        <taxon>Pseudomonadota</taxon>
        <taxon>Gammaproteobacteria</taxon>
        <taxon>Pseudomonadales</taxon>
        <taxon>Pseudomonadaceae</taxon>
        <taxon>Pseudomonas</taxon>
    </lineage>
</organism>
<protein>
    <submittedName>
        <fullName evidence="2">Uncharacterized protein DUF4034</fullName>
    </submittedName>
</protein>
<dbReference type="EMBL" id="RJUR01000016">
    <property type="protein sequence ID" value="ROQ46275.1"/>
    <property type="molecule type" value="Genomic_DNA"/>
</dbReference>
<dbReference type="RefSeq" id="WP_043863345.1">
    <property type="nucleotide sequence ID" value="NZ_RJUR01000016.1"/>
</dbReference>
<evidence type="ECO:0000313" key="3">
    <source>
        <dbReference type="Proteomes" id="UP000269115"/>
    </source>
</evidence>
<proteinExistence type="predicted"/>
<dbReference type="InterPro" id="IPR025115">
    <property type="entry name" value="DUF4034"/>
</dbReference>
<dbReference type="InterPro" id="IPR011990">
    <property type="entry name" value="TPR-like_helical_dom_sf"/>
</dbReference>